<sequence>MVGDTICLYEGPSALPEQVADTLRKLGIHNDHMLSALLAVSLAKRSGFDYEWVSFVIEPECPELQWPAARAAGEPHTIIF</sequence>
<evidence type="ECO:0000313" key="2">
    <source>
        <dbReference type="Proteomes" id="UP001066276"/>
    </source>
</evidence>
<comment type="caution">
    <text evidence="1">The sequence shown here is derived from an EMBL/GenBank/DDBJ whole genome shotgun (WGS) entry which is preliminary data.</text>
</comment>
<protein>
    <recommendedName>
        <fullName evidence="3">Ubiquitinyl hydrolase 1</fullName>
    </recommendedName>
</protein>
<dbReference type="Proteomes" id="UP001066276">
    <property type="component" value="Chromosome 11"/>
</dbReference>
<evidence type="ECO:0008006" key="3">
    <source>
        <dbReference type="Google" id="ProtNLM"/>
    </source>
</evidence>
<evidence type="ECO:0000313" key="1">
    <source>
        <dbReference type="EMBL" id="KAJ1088409.1"/>
    </source>
</evidence>
<accession>A0AAV7LCZ7</accession>
<organism evidence="1 2">
    <name type="scientific">Pleurodeles waltl</name>
    <name type="common">Iberian ribbed newt</name>
    <dbReference type="NCBI Taxonomy" id="8319"/>
    <lineage>
        <taxon>Eukaryota</taxon>
        <taxon>Metazoa</taxon>
        <taxon>Chordata</taxon>
        <taxon>Craniata</taxon>
        <taxon>Vertebrata</taxon>
        <taxon>Euteleostomi</taxon>
        <taxon>Amphibia</taxon>
        <taxon>Batrachia</taxon>
        <taxon>Caudata</taxon>
        <taxon>Salamandroidea</taxon>
        <taxon>Salamandridae</taxon>
        <taxon>Pleurodelinae</taxon>
        <taxon>Pleurodeles</taxon>
    </lineage>
</organism>
<keyword evidence="2" id="KW-1185">Reference proteome</keyword>
<proteinExistence type="predicted"/>
<dbReference type="EMBL" id="JANPWB010000015">
    <property type="protein sequence ID" value="KAJ1088409.1"/>
    <property type="molecule type" value="Genomic_DNA"/>
</dbReference>
<dbReference type="AlphaFoldDB" id="A0AAV7LCZ7"/>
<gene>
    <name evidence="1" type="ORF">NDU88_001566</name>
</gene>
<reference evidence="1" key="1">
    <citation type="journal article" date="2022" name="bioRxiv">
        <title>Sequencing and chromosome-scale assembly of the giantPleurodeles waltlgenome.</title>
        <authorList>
            <person name="Brown T."/>
            <person name="Elewa A."/>
            <person name="Iarovenko S."/>
            <person name="Subramanian E."/>
            <person name="Araus A.J."/>
            <person name="Petzold A."/>
            <person name="Susuki M."/>
            <person name="Suzuki K.-i.T."/>
            <person name="Hayashi T."/>
            <person name="Toyoda A."/>
            <person name="Oliveira C."/>
            <person name="Osipova E."/>
            <person name="Leigh N.D."/>
            <person name="Simon A."/>
            <person name="Yun M.H."/>
        </authorList>
    </citation>
    <scope>NUCLEOTIDE SEQUENCE</scope>
    <source>
        <strain evidence="1">20211129_DDA</strain>
        <tissue evidence="1">Liver</tissue>
    </source>
</reference>
<name>A0AAV7LCZ7_PLEWA</name>